<dbReference type="InterPro" id="IPR011990">
    <property type="entry name" value="TPR-like_helical_dom_sf"/>
</dbReference>
<dbReference type="GO" id="GO:0009570">
    <property type="term" value="C:chloroplast stroma"/>
    <property type="evidence" value="ECO:0007669"/>
    <property type="project" value="UniProtKB-SubCell"/>
</dbReference>
<comment type="caution">
    <text evidence="13">The sequence shown here is derived from an EMBL/GenBank/DDBJ whole genome shotgun (WGS) entry which is preliminary data.</text>
</comment>
<feature type="domain" description="ATPase AAA-type core" evidence="12">
    <location>
        <begin position="118"/>
        <end position="210"/>
    </location>
</feature>
<dbReference type="EMBL" id="JAHRHJ020002686">
    <property type="protein sequence ID" value="KAH9292652.1"/>
    <property type="molecule type" value="Genomic_DNA"/>
</dbReference>
<evidence type="ECO:0000256" key="5">
    <source>
        <dbReference type="ARBA" id="ARBA00022741"/>
    </source>
</evidence>
<feature type="non-terminal residue" evidence="13">
    <location>
        <position position="263"/>
    </location>
</feature>
<accession>A0AA38C3J0</accession>
<proteinExistence type="inferred from homology"/>
<evidence type="ECO:0000256" key="8">
    <source>
        <dbReference type="ARBA" id="ARBA00025781"/>
    </source>
</evidence>
<keyword evidence="11" id="KW-0812">Transmembrane</keyword>
<sequence length="263" mass="30191">MYAKCGSIEKARELFDKMPQRNVGSRNAMIAGYAKYEFVENARELFDRMPRRDVISRTSMITGYAQNGFVEKAHELCINVYIWRIHMEDSLKYALCLHIWFFLLLYVIKLLLLAPLHRKRYREAADIIKKGKMCVLFINDLDVGAGRMGGTTQYTVNNQMVNATLMNIADNPTNVQLPGMYNKEDNPRVPIIVTGNDFSTLYAPLIHDSHFFGSLRARKLLEYGNVLVKEQENVKRVQLADKYMAEADLGEANEDTIKIGAFY</sequence>
<name>A0AA38C3J0_TAXCH</name>
<evidence type="ECO:0000256" key="9">
    <source>
        <dbReference type="PROSITE-ProRule" id="PRU00708"/>
    </source>
</evidence>
<dbReference type="Pfam" id="PF01535">
    <property type="entry name" value="PPR"/>
    <property type="match status" value="3"/>
</dbReference>
<protein>
    <recommendedName>
        <fullName evidence="10">Ribulose bisphosphate carboxylase/oxygenase activase, chloroplastic</fullName>
        <shortName evidence="10">RA</shortName>
        <shortName evidence="10">RuBisCO activase</shortName>
    </recommendedName>
</protein>
<comment type="function">
    <text evidence="7 10">Activation of RuBisCO (ribulose-1,5-bisphosphate carboxylase/oxygenase; EC 4.1.1.39) involves the ATP-dependent carboxylation of the epsilon-amino group of lysine leading to a carbamate structure.</text>
</comment>
<keyword evidence="4" id="KW-0677">Repeat</keyword>
<evidence type="ECO:0000256" key="2">
    <source>
        <dbReference type="ARBA" id="ARBA00022528"/>
    </source>
</evidence>
<dbReference type="InterPro" id="IPR002885">
    <property type="entry name" value="PPR_rpt"/>
</dbReference>
<keyword evidence="11" id="KW-1133">Transmembrane helix</keyword>
<keyword evidence="14" id="KW-1185">Reference proteome</keyword>
<dbReference type="GO" id="GO:0046863">
    <property type="term" value="F:ribulose-1,5-bisphosphate carboxylase/oxygenase activator activity"/>
    <property type="evidence" value="ECO:0007669"/>
    <property type="project" value="UniProtKB-UniRule"/>
</dbReference>
<dbReference type="GO" id="GO:0016887">
    <property type="term" value="F:ATP hydrolysis activity"/>
    <property type="evidence" value="ECO:0007669"/>
    <property type="project" value="UniProtKB-UniRule"/>
</dbReference>
<dbReference type="NCBIfam" id="TIGR00756">
    <property type="entry name" value="PPR"/>
    <property type="match status" value="1"/>
</dbReference>
<dbReference type="InterPro" id="IPR044960">
    <property type="entry name" value="RCA-like"/>
</dbReference>
<evidence type="ECO:0000256" key="7">
    <source>
        <dbReference type="ARBA" id="ARBA00025556"/>
    </source>
</evidence>
<dbReference type="AlphaFoldDB" id="A0AA38C3J0"/>
<dbReference type="Gene3D" id="1.25.40.10">
    <property type="entry name" value="Tetratricopeptide repeat domain"/>
    <property type="match status" value="1"/>
</dbReference>
<keyword evidence="6 10" id="KW-0067">ATP-binding</keyword>
<evidence type="ECO:0000256" key="4">
    <source>
        <dbReference type="ARBA" id="ARBA00022737"/>
    </source>
</evidence>
<feature type="repeat" description="PPR" evidence="9">
    <location>
        <begin position="22"/>
        <end position="56"/>
    </location>
</feature>
<organism evidence="13 14">
    <name type="scientific">Taxus chinensis</name>
    <name type="common">Chinese yew</name>
    <name type="synonym">Taxus wallichiana var. chinensis</name>
    <dbReference type="NCBI Taxonomy" id="29808"/>
    <lineage>
        <taxon>Eukaryota</taxon>
        <taxon>Viridiplantae</taxon>
        <taxon>Streptophyta</taxon>
        <taxon>Embryophyta</taxon>
        <taxon>Tracheophyta</taxon>
        <taxon>Spermatophyta</taxon>
        <taxon>Pinopsida</taxon>
        <taxon>Pinidae</taxon>
        <taxon>Conifers II</taxon>
        <taxon>Cupressales</taxon>
        <taxon>Taxaceae</taxon>
        <taxon>Taxus</taxon>
    </lineage>
</organism>
<keyword evidence="2 10" id="KW-0150">Chloroplast</keyword>
<evidence type="ECO:0000256" key="3">
    <source>
        <dbReference type="ARBA" id="ARBA00022640"/>
    </source>
</evidence>
<dbReference type="PANTHER" id="PTHR32429">
    <property type="match status" value="1"/>
</dbReference>
<dbReference type="Gene3D" id="3.40.50.300">
    <property type="entry name" value="P-loop containing nucleotide triphosphate hydrolases"/>
    <property type="match status" value="1"/>
</dbReference>
<dbReference type="SUPFAM" id="SSF52540">
    <property type="entry name" value="P-loop containing nucleoside triphosphate hydrolases"/>
    <property type="match status" value="1"/>
</dbReference>
<dbReference type="InterPro" id="IPR027417">
    <property type="entry name" value="P-loop_NTPase"/>
</dbReference>
<dbReference type="PANTHER" id="PTHR32429:SF32">
    <property type="entry name" value="RIBULOSE BISPHOSPHATE CARBOXYLASE_OXYGENASE ACTIVASE, CHLOROPLASTIC"/>
    <property type="match status" value="1"/>
</dbReference>
<evidence type="ECO:0000259" key="12">
    <source>
        <dbReference type="Pfam" id="PF00004"/>
    </source>
</evidence>
<dbReference type="InterPro" id="IPR003959">
    <property type="entry name" value="ATPase_AAA_core"/>
</dbReference>
<keyword evidence="3 10" id="KW-0934">Plastid</keyword>
<keyword evidence="5 10" id="KW-0547">Nucleotide-binding</keyword>
<gene>
    <name evidence="13" type="ORF">KI387_042162</name>
</gene>
<evidence type="ECO:0000256" key="10">
    <source>
        <dbReference type="RuleBase" id="RU369045"/>
    </source>
</evidence>
<dbReference type="Gene3D" id="1.10.8.1070">
    <property type="match status" value="1"/>
</dbReference>
<evidence type="ECO:0000313" key="14">
    <source>
        <dbReference type="Proteomes" id="UP000824469"/>
    </source>
</evidence>
<feature type="transmembrane region" description="Helical" evidence="11">
    <location>
        <begin position="91"/>
        <end position="112"/>
    </location>
</feature>
<dbReference type="GO" id="GO:0009579">
    <property type="term" value="C:thylakoid"/>
    <property type="evidence" value="ECO:0007669"/>
    <property type="project" value="TreeGrafter"/>
</dbReference>
<dbReference type="PROSITE" id="PS51375">
    <property type="entry name" value="PPR"/>
    <property type="match status" value="1"/>
</dbReference>
<evidence type="ECO:0000313" key="13">
    <source>
        <dbReference type="EMBL" id="KAH9292652.1"/>
    </source>
</evidence>
<dbReference type="Proteomes" id="UP000824469">
    <property type="component" value="Unassembled WGS sequence"/>
</dbReference>
<dbReference type="Pfam" id="PF00004">
    <property type="entry name" value="AAA"/>
    <property type="match status" value="1"/>
</dbReference>
<evidence type="ECO:0000256" key="11">
    <source>
        <dbReference type="SAM" id="Phobius"/>
    </source>
</evidence>
<reference evidence="13 14" key="1">
    <citation type="journal article" date="2021" name="Nat. Plants">
        <title>The Taxus genome provides insights into paclitaxel biosynthesis.</title>
        <authorList>
            <person name="Xiong X."/>
            <person name="Gou J."/>
            <person name="Liao Q."/>
            <person name="Li Y."/>
            <person name="Zhou Q."/>
            <person name="Bi G."/>
            <person name="Li C."/>
            <person name="Du R."/>
            <person name="Wang X."/>
            <person name="Sun T."/>
            <person name="Guo L."/>
            <person name="Liang H."/>
            <person name="Lu P."/>
            <person name="Wu Y."/>
            <person name="Zhang Z."/>
            <person name="Ro D.K."/>
            <person name="Shang Y."/>
            <person name="Huang S."/>
            <person name="Yan J."/>
        </authorList>
    </citation>
    <scope>NUCLEOTIDE SEQUENCE [LARGE SCALE GENOMIC DNA]</scope>
    <source>
        <strain evidence="13">Ta-2019</strain>
    </source>
</reference>
<comment type="subcellular location">
    <subcellularLocation>
        <location evidence="1 10">Plastid</location>
        <location evidence="1 10">Chloroplast stroma</location>
    </subcellularLocation>
</comment>
<comment type="similarity">
    <text evidence="8 10">Belongs to the RuBisCO activase family.</text>
</comment>
<keyword evidence="11" id="KW-0472">Membrane</keyword>
<evidence type="ECO:0000256" key="1">
    <source>
        <dbReference type="ARBA" id="ARBA00004470"/>
    </source>
</evidence>
<evidence type="ECO:0000256" key="6">
    <source>
        <dbReference type="ARBA" id="ARBA00022840"/>
    </source>
</evidence>
<dbReference type="GO" id="GO:0005524">
    <property type="term" value="F:ATP binding"/>
    <property type="evidence" value="ECO:0007669"/>
    <property type="project" value="UniProtKB-UniRule"/>
</dbReference>